<gene>
    <name evidence="2" type="ORF">ACFQ5T_05500</name>
</gene>
<dbReference type="EMBL" id="JBHTOM010000006">
    <property type="protein sequence ID" value="MFD1549142.1"/>
    <property type="molecule type" value="Genomic_DNA"/>
</dbReference>
<organism evidence="2 3">
    <name type="scientific">Levilactobacillus fuyuanensis</name>
    <dbReference type="NCBI Taxonomy" id="2486022"/>
    <lineage>
        <taxon>Bacteria</taxon>
        <taxon>Bacillati</taxon>
        <taxon>Bacillota</taxon>
        <taxon>Bacilli</taxon>
        <taxon>Lactobacillales</taxon>
        <taxon>Lactobacillaceae</taxon>
        <taxon>Levilactobacillus</taxon>
    </lineage>
</organism>
<feature type="transmembrane region" description="Helical" evidence="1">
    <location>
        <begin position="129"/>
        <end position="147"/>
    </location>
</feature>
<reference evidence="3" key="1">
    <citation type="journal article" date="2019" name="Int. J. Syst. Evol. Microbiol.">
        <title>The Global Catalogue of Microorganisms (GCM) 10K type strain sequencing project: providing services to taxonomists for standard genome sequencing and annotation.</title>
        <authorList>
            <consortium name="The Broad Institute Genomics Platform"/>
            <consortium name="The Broad Institute Genome Sequencing Center for Infectious Disease"/>
            <person name="Wu L."/>
            <person name="Ma J."/>
        </authorList>
    </citation>
    <scope>NUCLEOTIDE SEQUENCE [LARGE SCALE GENOMIC DNA]</scope>
    <source>
        <strain evidence="3">CCM 8906</strain>
    </source>
</reference>
<keyword evidence="1" id="KW-0472">Membrane</keyword>
<feature type="transmembrane region" description="Helical" evidence="1">
    <location>
        <begin position="31"/>
        <end position="51"/>
    </location>
</feature>
<name>A0ABW4H3M5_9LACO</name>
<keyword evidence="3" id="KW-1185">Reference proteome</keyword>
<evidence type="ECO:0000256" key="1">
    <source>
        <dbReference type="SAM" id="Phobius"/>
    </source>
</evidence>
<feature type="transmembrane region" description="Helical" evidence="1">
    <location>
        <begin position="63"/>
        <end position="80"/>
    </location>
</feature>
<protein>
    <recommendedName>
        <fullName evidence="4">DUF1453 domain-containing protein</fullName>
    </recommendedName>
</protein>
<keyword evidence="1" id="KW-0812">Transmembrane</keyword>
<evidence type="ECO:0008006" key="4">
    <source>
        <dbReference type="Google" id="ProtNLM"/>
    </source>
</evidence>
<proteinExistence type="predicted"/>
<comment type="caution">
    <text evidence="2">The sequence shown here is derived from an EMBL/GenBank/DDBJ whole genome shotgun (WGS) entry which is preliminary data.</text>
</comment>
<evidence type="ECO:0000313" key="2">
    <source>
        <dbReference type="EMBL" id="MFD1549142.1"/>
    </source>
</evidence>
<evidence type="ECO:0000313" key="3">
    <source>
        <dbReference type="Proteomes" id="UP001597195"/>
    </source>
</evidence>
<keyword evidence="1" id="KW-1133">Transmembrane helix</keyword>
<dbReference type="RefSeq" id="WP_125700746.1">
    <property type="nucleotide sequence ID" value="NZ_JBHTOM010000006.1"/>
</dbReference>
<dbReference type="Proteomes" id="UP001597195">
    <property type="component" value="Unassembled WGS sequence"/>
</dbReference>
<feature type="transmembrane region" description="Helical" evidence="1">
    <location>
        <begin position="101"/>
        <end position="117"/>
    </location>
</feature>
<sequence length="179" mass="20404">MQNLDLTNLVLGAWLLVVVIRRQLAPRIIRFKLEFFILVILLGMASIGDAFQKQHLHITPQQALIFGGLSLASALIFAALRAWSYHFWVNEDGLVMRQGNWLTVVLWVVGIAGHLGVDRLWTGSSVTLLLYLGITLLVQRGCVWLLARRQYPAQMRANAALQAESHHDRHERRRAHRNK</sequence>
<accession>A0ABW4H3M5</accession>